<accession>A0A2A9N9V2</accession>
<evidence type="ECO:0000313" key="2">
    <source>
        <dbReference type="Proteomes" id="UP000242287"/>
    </source>
</evidence>
<dbReference type="Proteomes" id="UP000242287">
    <property type="component" value="Unassembled WGS sequence"/>
</dbReference>
<gene>
    <name evidence="1" type="ORF">AMATHDRAFT_68947</name>
</gene>
<proteinExistence type="predicted"/>
<evidence type="ECO:0000313" key="1">
    <source>
        <dbReference type="EMBL" id="PFH46848.1"/>
    </source>
</evidence>
<reference evidence="1 2" key="1">
    <citation type="submission" date="2014-02" db="EMBL/GenBank/DDBJ databases">
        <title>Transposable element dynamics among asymbiotic and ectomycorrhizal Amanita fungi.</title>
        <authorList>
            <consortium name="DOE Joint Genome Institute"/>
            <person name="Hess J."/>
            <person name="Skrede I."/>
            <person name="Wolfe B."/>
            <person name="LaButti K."/>
            <person name="Ohm R.A."/>
            <person name="Grigoriev I.V."/>
            <person name="Pringle A."/>
        </authorList>
    </citation>
    <scope>NUCLEOTIDE SEQUENCE [LARGE SCALE GENOMIC DNA]</scope>
    <source>
        <strain evidence="1 2">SKay4041</strain>
    </source>
</reference>
<dbReference type="EMBL" id="KZ302154">
    <property type="protein sequence ID" value="PFH46848.1"/>
    <property type="molecule type" value="Genomic_DNA"/>
</dbReference>
<name>A0A2A9N9V2_9AGAR</name>
<organism evidence="1 2">
    <name type="scientific">Amanita thiersii Skay4041</name>
    <dbReference type="NCBI Taxonomy" id="703135"/>
    <lineage>
        <taxon>Eukaryota</taxon>
        <taxon>Fungi</taxon>
        <taxon>Dikarya</taxon>
        <taxon>Basidiomycota</taxon>
        <taxon>Agaricomycotina</taxon>
        <taxon>Agaricomycetes</taxon>
        <taxon>Agaricomycetidae</taxon>
        <taxon>Agaricales</taxon>
        <taxon>Pluteineae</taxon>
        <taxon>Amanitaceae</taxon>
        <taxon>Amanita</taxon>
    </lineage>
</organism>
<keyword evidence="2" id="KW-1185">Reference proteome</keyword>
<dbReference type="AlphaFoldDB" id="A0A2A9N9V2"/>
<sequence>MERVGCSGSWMAGCHDLLRVNPLKFLSNGNERCGQLSAIIDPCQLMSLQKPFILPLPMIYRTEA</sequence>
<protein>
    <submittedName>
        <fullName evidence="1">Uncharacterized protein</fullName>
    </submittedName>
</protein>